<feature type="compositionally biased region" description="Pro residues" evidence="5">
    <location>
        <begin position="515"/>
        <end position="525"/>
    </location>
</feature>
<comment type="similarity">
    <text evidence="1">Belongs to the glycosyl hydrolase 38 family.</text>
</comment>
<dbReference type="SMART" id="SM00872">
    <property type="entry name" value="Alpha-mann_mid"/>
    <property type="match status" value="1"/>
</dbReference>
<dbReference type="Gene3D" id="2.70.98.30">
    <property type="entry name" value="Golgi alpha-mannosidase II, domain 4"/>
    <property type="match status" value="1"/>
</dbReference>
<dbReference type="Pfam" id="PF01074">
    <property type="entry name" value="Glyco_hydro_38N"/>
    <property type="match status" value="1"/>
</dbReference>
<reference evidence="7 8" key="1">
    <citation type="journal article" date="2020" name="ISME J.">
        <title>Comparative genomics reveals insights into cyanobacterial evolution and habitat adaptation.</title>
        <authorList>
            <person name="Chen M.Y."/>
            <person name="Teng W.K."/>
            <person name="Zhao L."/>
            <person name="Hu C.X."/>
            <person name="Zhou Y.K."/>
            <person name="Han B.P."/>
            <person name="Song L.R."/>
            <person name="Shu W.S."/>
        </authorList>
    </citation>
    <scope>NUCLEOTIDE SEQUENCE [LARGE SCALE GENOMIC DNA]</scope>
    <source>
        <strain evidence="7 8">FACHB-119</strain>
    </source>
</reference>
<dbReference type="SUPFAM" id="SSF88713">
    <property type="entry name" value="Glycoside hydrolase/deacetylase"/>
    <property type="match status" value="1"/>
</dbReference>
<dbReference type="EMBL" id="JACJSG010000007">
    <property type="protein sequence ID" value="MBD2500330.1"/>
    <property type="molecule type" value="Genomic_DNA"/>
</dbReference>
<dbReference type="InterPro" id="IPR041147">
    <property type="entry name" value="GH38_C"/>
</dbReference>
<evidence type="ECO:0000256" key="1">
    <source>
        <dbReference type="ARBA" id="ARBA00009792"/>
    </source>
</evidence>
<organism evidence="7 8">
    <name type="scientific">Anabaena azotica FACHB-119</name>
    <dbReference type="NCBI Taxonomy" id="947527"/>
    <lineage>
        <taxon>Bacteria</taxon>
        <taxon>Bacillati</taxon>
        <taxon>Cyanobacteriota</taxon>
        <taxon>Cyanophyceae</taxon>
        <taxon>Nostocales</taxon>
        <taxon>Nostocaceae</taxon>
        <taxon>Anabaena</taxon>
        <taxon>Anabaena azotica</taxon>
    </lineage>
</organism>
<keyword evidence="3" id="KW-0378">Hydrolase</keyword>
<dbReference type="InterPro" id="IPR011330">
    <property type="entry name" value="Glyco_hydro/deAcase_b/a-brl"/>
</dbReference>
<sequence length="1100" mass="124279">MTPTISQSQNNLISDAIAQLRSCCQVNVQSTWLYQSDREITDVTASNLSTWQSVDLNSKGNIAWTGGQKVLWLAQKFVVPQALHDYPIGGLSLRLSLLWWADSAKIYVNGELVGEGDLFDCSPRVLLSPQVTPGEEFVVALRLVSPGHCDGALVRSLLIYESTDYNHPDPGFIADELAILQLYLEKFAPAELNILTQAIQQITPINPESLITLRQNLINHRHASCDKSAEPPNALARLSAFIGGQKLKIYLLGHAHLDLAWLWPVNETWNAAQNTFASALKLQQDFPDFIFCHSTPALYAWIEEHRPDLFTAIQQSVAAGKWEIVGGFWVEPDLNLLSGESLVRQLLYGQRYVQEKFGKLTTVVWVPDTFGFCATLPQFLANAGIEYFVTQKLRWNDTSKFDYGTFWWRSPDGSQVLSLMSAPIGEGIDPIKMATYALEWQAQTNLNQSLWLPGVGDHGGGPTRDMLETAQRWQNSPFFPDLEFITAEKYLQQINSKFKIQNSKLTNFPSSSPTPSSPSSPPSPQFPTWNDELYLEFHRGCYTTHADQKRWNRYSENLLYQAELFATLATIICGATYPQAEIETAWKQVLFHQFHDILPGSSITQVYTDALSEWQQVEQTGTKILEASLEAIASHFTLPEPPQADSLPIFVFNSLNWQRSEVVSVTLPPSPANQQWQVYDTNGEPVISQLTEPSTLIFFAQEIPSVGYRLFWLSPSSSTSPTSPPSLDYILDNEHLRVTVDPDTGDLSSIYDKSYQREILSGAGNQLQGFKDSGQYWDAWNIDPNYNNHPLPATHLKSIRWLEKGPVQSRLRVLRQLGDSEFSQDYILQVGSPLLKITSTVNWQENHILVKAAFPLNITANFATYEIPCGAIRRPTQPQTPEEKAKWEVPALRWADLTQETDKGIYGVSLLNDCKYGYDSQPQQLRLTLLRSPTWPDPEADRGVHEFTYAVYPHANTWESAHTVKKGYELNIPLQAKLNFTSPVSLRVRSRLRRETLLQRCLTSPQSPVPQKDRVSFLNLPAENLVLMAFKPSEDDQQQLILRCYESHGVTAELSLHSDLQLTLDEPVDLLERPTTEFSSEQQNSTIQPWKIATYKVLWE</sequence>
<dbReference type="InterPro" id="IPR013780">
    <property type="entry name" value="Glyco_hydro_b"/>
</dbReference>
<dbReference type="Pfam" id="PF07748">
    <property type="entry name" value="Glyco_hydro_38C"/>
    <property type="match status" value="1"/>
</dbReference>
<evidence type="ECO:0000256" key="2">
    <source>
        <dbReference type="ARBA" id="ARBA00022723"/>
    </source>
</evidence>
<gene>
    <name evidence="7" type="ORF">H6G83_06790</name>
</gene>
<dbReference type="InterPro" id="IPR015341">
    <property type="entry name" value="Glyco_hydro_38_cen"/>
</dbReference>
<dbReference type="InterPro" id="IPR000602">
    <property type="entry name" value="Glyco_hydro_38_N"/>
</dbReference>
<keyword evidence="2" id="KW-0479">Metal-binding</keyword>
<evidence type="ECO:0000313" key="8">
    <source>
        <dbReference type="Proteomes" id="UP000661112"/>
    </source>
</evidence>
<dbReference type="CDD" id="cd10789">
    <property type="entry name" value="GH38N_AMII_ER_cytosolic"/>
    <property type="match status" value="1"/>
</dbReference>
<keyword evidence="8" id="KW-1185">Reference proteome</keyword>
<evidence type="ECO:0000256" key="5">
    <source>
        <dbReference type="SAM" id="MobiDB-lite"/>
    </source>
</evidence>
<dbReference type="InterPro" id="IPR011682">
    <property type="entry name" value="Glyco_hydro_38_C"/>
</dbReference>
<dbReference type="Pfam" id="PF17677">
    <property type="entry name" value="Glyco_hydro38C2"/>
    <property type="match status" value="1"/>
</dbReference>
<feature type="domain" description="Glycoside hydrolase family 38 central" evidence="6">
    <location>
        <begin position="536"/>
        <end position="614"/>
    </location>
</feature>
<proteinExistence type="inferred from homology"/>
<dbReference type="PANTHER" id="PTHR46017">
    <property type="entry name" value="ALPHA-MANNOSIDASE 2C1"/>
    <property type="match status" value="1"/>
</dbReference>
<dbReference type="Pfam" id="PF09261">
    <property type="entry name" value="Alpha-mann_mid"/>
    <property type="match status" value="1"/>
</dbReference>
<dbReference type="InterPro" id="IPR011013">
    <property type="entry name" value="Gal_mutarotase_sf_dom"/>
</dbReference>
<dbReference type="Gene3D" id="3.20.110.10">
    <property type="entry name" value="Glycoside hydrolase 38, N terminal domain"/>
    <property type="match status" value="1"/>
</dbReference>
<evidence type="ECO:0000256" key="3">
    <source>
        <dbReference type="ARBA" id="ARBA00022801"/>
    </source>
</evidence>
<name>A0ABR8D246_9NOST</name>
<dbReference type="SUPFAM" id="SSF88688">
    <property type="entry name" value="Families 57/38 glycoside transferase middle domain"/>
    <property type="match status" value="1"/>
</dbReference>
<accession>A0ABR8D246</accession>
<dbReference type="SUPFAM" id="SSF74650">
    <property type="entry name" value="Galactose mutarotase-like"/>
    <property type="match status" value="1"/>
</dbReference>
<keyword evidence="4" id="KW-0326">Glycosidase</keyword>
<dbReference type="InterPro" id="IPR037094">
    <property type="entry name" value="Glyco_hydro_38_cen_sf"/>
</dbReference>
<protein>
    <submittedName>
        <fullName evidence="7">Alpha-mannosidase</fullName>
    </submittedName>
</protein>
<feature type="region of interest" description="Disordered" evidence="5">
    <location>
        <begin position="505"/>
        <end position="525"/>
    </location>
</feature>
<dbReference type="Gene3D" id="2.60.40.2220">
    <property type="match status" value="1"/>
</dbReference>
<dbReference type="Proteomes" id="UP000661112">
    <property type="component" value="Unassembled WGS sequence"/>
</dbReference>
<evidence type="ECO:0000313" key="7">
    <source>
        <dbReference type="EMBL" id="MBD2500330.1"/>
    </source>
</evidence>
<dbReference type="RefSeq" id="WP_190468904.1">
    <property type="nucleotide sequence ID" value="NZ_JACJSG010000007.1"/>
</dbReference>
<dbReference type="InterPro" id="IPR028995">
    <property type="entry name" value="Glyco_hydro_57/38_cen_sf"/>
</dbReference>
<dbReference type="Gene3D" id="2.60.40.1180">
    <property type="entry name" value="Golgi alpha-mannosidase II"/>
    <property type="match status" value="1"/>
</dbReference>
<comment type="caution">
    <text evidence="7">The sequence shown here is derived from an EMBL/GenBank/DDBJ whole genome shotgun (WGS) entry which is preliminary data.</text>
</comment>
<dbReference type="InterPro" id="IPR027291">
    <property type="entry name" value="Glyco_hydro_38_N_sf"/>
</dbReference>
<evidence type="ECO:0000259" key="6">
    <source>
        <dbReference type="SMART" id="SM00872"/>
    </source>
</evidence>
<evidence type="ECO:0000256" key="4">
    <source>
        <dbReference type="ARBA" id="ARBA00023295"/>
    </source>
</evidence>
<dbReference type="Gene3D" id="1.20.1270.50">
    <property type="entry name" value="Glycoside hydrolase family 38, central domain"/>
    <property type="match status" value="1"/>
</dbReference>
<dbReference type="PANTHER" id="PTHR46017:SF1">
    <property type="entry name" value="ALPHA-MANNOSIDASE 2C1"/>
    <property type="match status" value="1"/>
</dbReference>